<evidence type="ECO:0000313" key="2">
    <source>
        <dbReference type="Proteomes" id="UP000589036"/>
    </source>
</evidence>
<dbReference type="Proteomes" id="UP000589036">
    <property type="component" value="Unassembled WGS sequence"/>
</dbReference>
<name>A0A852TL10_9ACTN</name>
<keyword evidence="2" id="KW-1185">Reference proteome</keyword>
<dbReference type="AlphaFoldDB" id="A0A852TL10"/>
<accession>A0A852TL10</accession>
<protein>
    <submittedName>
        <fullName evidence="1">Uncharacterized protein</fullName>
    </submittedName>
</protein>
<sequence length="37" mass="3749">MGTGLLRTCDLALDGTEPMRECSTGAGGRGAAPEVVR</sequence>
<reference evidence="1 2" key="1">
    <citation type="submission" date="2020-07" db="EMBL/GenBank/DDBJ databases">
        <title>Sequencing the genomes of 1000 actinobacteria strains.</title>
        <authorList>
            <person name="Klenk H.-P."/>
        </authorList>
    </citation>
    <scope>NUCLEOTIDE SEQUENCE [LARGE SCALE GENOMIC DNA]</scope>
    <source>
        <strain evidence="1 2">CXB654</strain>
    </source>
</reference>
<evidence type="ECO:0000313" key="1">
    <source>
        <dbReference type="EMBL" id="NYE44896.1"/>
    </source>
</evidence>
<organism evidence="1 2">
    <name type="scientific">Spinactinospora alkalitolerans</name>
    <dbReference type="NCBI Taxonomy" id="687207"/>
    <lineage>
        <taxon>Bacteria</taxon>
        <taxon>Bacillati</taxon>
        <taxon>Actinomycetota</taxon>
        <taxon>Actinomycetes</taxon>
        <taxon>Streptosporangiales</taxon>
        <taxon>Nocardiopsidaceae</taxon>
        <taxon>Spinactinospora</taxon>
    </lineage>
</organism>
<gene>
    <name evidence="1" type="ORF">HDA32_000016</name>
</gene>
<comment type="caution">
    <text evidence="1">The sequence shown here is derived from an EMBL/GenBank/DDBJ whole genome shotgun (WGS) entry which is preliminary data.</text>
</comment>
<dbReference type="EMBL" id="JACCCC010000001">
    <property type="protein sequence ID" value="NYE44896.1"/>
    <property type="molecule type" value="Genomic_DNA"/>
</dbReference>
<proteinExistence type="predicted"/>